<sequence>MRSRRGITPLSPPSHASGAPVRARLPLRPVGVGATPILSLPPSRQRWRVSIVGYQKHRNSGNNYRHSSVETYNARTGVGSSKSGGDGSRGQGQENYGNCGQSKQYR</sequence>
<evidence type="ECO:0000256" key="1">
    <source>
        <dbReference type="SAM" id="MobiDB-lite"/>
    </source>
</evidence>
<proteinExistence type="predicted"/>
<gene>
    <name evidence="2" type="ORF">MMAB1_0035</name>
</gene>
<feature type="compositionally biased region" description="Polar residues" evidence="1">
    <location>
        <begin position="60"/>
        <end position="74"/>
    </location>
</feature>
<dbReference type="Proteomes" id="UP000069850">
    <property type="component" value="Chromosome 1"/>
</dbReference>
<reference evidence="2 3" key="1">
    <citation type="submission" date="2016-01" db="EMBL/GenBank/DDBJ databases">
        <authorList>
            <person name="Manzoor S."/>
        </authorList>
    </citation>
    <scope>NUCLEOTIDE SEQUENCE [LARGE SCALE GENOMIC DNA]</scope>
    <source>
        <strain evidence="2">Methanoculleus sp MAB1</strain>
    </source>
</reference>
<evidence type="ECO:0000313" key="2">
    <source>
        <dbReference type="EMBL" id="CVK31252.1"/>
    </source>
</evidence>
<evidence type="ECO:0000313" key="3">
    <source>
        <dbReference type="Proteomes" id="UP000069850"/>
    </source>
</evidence>
<accession>A0A0X3BGM6</accession>
<dbReference type="KEGG" id="mema:MMAB1_0035"/>
<organism evidence="2 3">
    <name type="scientific">Methanoculleus bourgensis</name>
    <dbReference type="NCBI Taxonomy" id="83986"/>
    <lineage>
        <taxon>Archaea</taxon>
        <taxon>Methanobacteriati</taxon>
        <taxon>Methanobacteriota</taxon>
        <taxon>Stenosarchaea group</taxon>
        <taxon>Methanomicrobia</taxon>
        <taxon>Methanomicrobiales</taxon>
        <taxon>Methanomicrobiaceae</taxon>
        <taxon>Methanoculleus</taxon>
    </lineage>
</organism>
<feature type="region of interest" description="Disordered" evidence="1">
    <location>
        <begin position="1"/>
        <end position="24"/>
    </location>
</feature>
<dbReference type="AlphaFoldDB" id="A0A0X3BGM6"/>
<feature type="compositionally biased region" description="Polar residues" evidence="1">
    <location>
        <begin position="93"/>
        <end position="106"/>
    </location>
</feature>
<dbReference type="EMBL" id="LT158599">
    <property type="protein sequence ID" value="CVK31252.1"/>
    <property type="molecule type" value="Genomic_DNA"/>
</dbReference>
<name>A0A0X3BGM6_9EURY</name>
<protein>
    <submittedName>
        <fullName evidence="2">Uncharacterized protein</fullName>
    </submittedName>
</protein>
<feature type="region of interest" description="Disordered" evidence="1">
    <location>
        <begin position="56"/>
        <end position="106"/>
    </location>
</feature>